<sequence>MRQLVAPKIHSDRLAMEHLLLRSRGGTGMELISLFRWEFCLQLLHQPTN</sequence>
<evidence type="ECO:0000313" key="2">
    <source>
        <dbReference type="Proteomes" id="UP001333818"/>
    </source>
</evidence>
<dbReference type="Proteomes" id="UP001333818">
    <property type="component" value="Unassembled WGS sequence"/>
</dbReference>
<keyword evidence="2" id="KW-1185">Reference proteome</keyword>
<dbReference type="AlphaFoldDB" id="A0AAW9Q2T4"/>
<comment type="caution">
    <text evidence="1">The sequence shown here is derived from an EMBL/GenBank/DDBJ whole genome shotgun (WGS) entry which is preliminary data.</text>
</comment>
<proteinExistence type="predicted"/>
<organism evidence="1 2">
    <name type="scientific">Tumidithrix elongata BACA0141</name>
    <dbReference type="NCBI Taxonomy" id="2716417"/>
    <lineage>
        <taxon>Bacteria</taxon>
        <taxon>Bacillati</taxon>
        <taxon>Cyanobacteriota</taxon>
        <taxon>Cyanophyceae</taxon>
        <taxon>Pseudanabaenales</taxon>
        <taxon>Pseudanabaenaceae</taxon>
        <taxon>Tumidithrix</taxon>
        <taxon>Tumidithrix elongata</taxon>
    </lineage>
</organism>
<gene>
    <name evidence="1" type="ORF">V2H45_12320</name>
</gene>
<protein>
    <submittedName>
        <fullName evidence="1">Uncharacterized protein</fullName>
    </submittedName>
</protein>
<accession>A0AAW9Q2T4</accession>
<reference evidence="1" key="1">
    <citation type="submission" date="2024-01" db="EMBL/GenBank/DDBJ databases">
        <title>Bank of Algae and Cyanobacteria of the Azores (BACA) strain genomes.</title>
        <authorList>
            <person name="Luz R."/>
            <person name="Cordeiro R."/>
            <person name="Fonseca A."/>
            <person name="Goncalves V."/>
        </authorList>
    </citation>
    <scope>NUCLEOTIDE SEQUENCE</scope>
    <source>
        <strain evidence="1">BACA0141</strain>
    </source>
</reference>
<dbReference type="RefSeq" id="WP_330483969.1">
    <property type="nucleotide sequence ID" value="NZ_JAZBJZ010000044.1"/>
</dbReference>
<name>A0AAW9Q2T4_9CYAN</name>
<evidence type="ECO:0000313" key="1">
    <source>
        <dbReference type="EMBL" id="MEE3717540.1"/>
    </source>
</evidence>
<dbReference type="EMBL" id="JAZBJZ010000044">
    <property type="protein sequence ID" value="MEE3717540.1"/>
    <property type="molecule type" value="Genomic_DNA"/>
</dbReference>